<keyword evidence="3" id="KW-0175">Coiled coil</keyword>
<dbReference type="GO" id="GO:0016787">
    <property type="term" value="F:hydrolase activity"/>
    <property type="evidence" value="ECO:0007669"/>
    <property type="project" value="UniProtKB-KW"/>
</dbReference>
<dbReference type="WBParaSite" id="nRc.2.0.1.t10134-RA">
    <property type="protein sequence ID" value="nRc.2.0.1.t10134-RA"/>
    <property type="gene ID" value="nRc.2.0.1.g10134"/>
</dbReference>
<dbReference type="GO" id="GO:0002151">
    <property type="term" value="F:G-quadruplex RNA binding"/>
    <property type="evidence" value="ECO:0007669"/>
    <property type="project" value="TreeGrafter"/>
</dbReference>
<evidence type="ECO:0000256" key="3">
    <source>
        <dbReference type="SAM" id="Coils"/>
    </source>
</evidence>
<dbReference type="InterPro" id="IPR027417">
    <property type="entry name" value="P-loop_NTPase"/>
</dbReference>
<keyword evidence="2" id="KW-0547">Nucleotide-binding</keyword>
<feature type="domain" description="Helicase ATP-binding" evidence="4">
    <location>
        <begin position="359"/>
        <end position="470"/>
    </location>
</feature>
<keyword evidence="2" id="KW-0347">Helicase</keyword>
<dbReference type="AlphaFoldDB" id="A0A915I7J9"/>
<evidence type="ECO:0000259" key="4">
    <source>
        <dbReference type="PROSITE" id="PS51192"/>
    </source>
</evidence>
<dbReference type="GO" id="GO:0003678">
    <property type="term" value="F:DNA helicase activity"/>
    <property type="evidence" value="ECO:0007669"/>
    <property type="project" value="TreeGrafter"/>
</dbReference>
<name>A0A915I7J9_ROMCU</name>
<feature type="coiled-coil region" evidence="3">
    <location>
        <begin position="246"/>
        <end position="273"/>
    </location>
</feature>
<protein>
    <submittedName>
        <fullName evidence="6">Helicase ATP-binding domain-containing protein</fullName>
    </submittedName>
</protein>
<dbReference type="CDD" id="cd17917">
    <property type="entry name" value="DEXHc_RHA-like"/>
    <property type="match status" value="1"/>
</dbReference>
<evidence type="ECO:0000256" key="2">
    <source>
        <dbReference type="ARBA" id="ARBA00022806"/>
    </source>
</evidence>
<keyword evidence="1" id="KW-0378">Hydrolase</keyword>
<keyword evidence="2" id="KW-0067">ATP-binding</keyword>
<keyword evidence="5" id="KW-1185">Reference proteome</keyword>
<dbReference type="PANTHER" id="PTHR18934">
    <property type="entry name" value="ATP-DEPENDENT RNA HELICASE"/>
    <property type="match status" value="1"/>
</dbReference>
<proteinExistence type="predicted"/>
<evidence type="ECO:0000313" key="5">
    <source>
        <dbReference type="Proteomes" id="UP000887565"/>
    </source>
</evidence>
<dbReference type="InterPro" id="IPR014001">
    <property type="entry name" value="Helicase_ATP-bd"/>
</dbReference>
<organism evidence="5 6">
    <name type="scientific">Romanomermis culicivorax</name>
    <name type="common">Nematode worm</name>
    <dbReference type="NCBI Taxonomy" id="13658"/>
    <lineage>
        <taxon>Eukaryota</taxon>
        <taxon>Metazoa</taxon>
        <taxon>Ecdysozoa</taxon>
        <taxon>Nematoda</taxon>
        <taxon>Enoplea</taxon>
        <taxon>Dorylaimia</taxon>
        <taxon>Mermithida</taxon>
        <taxon>Mermithoidea</taxon>
        <taxon>Mermithidae</taxon>
        <taxon>Romanomermis</taxon>
    </lineage>
</organism>
<dbReference type="Gene3D" id="3.40.50.300">
    <property type="entry name" value="P-loop containing nucleotide triphosphate hydrolases"/>
    <property type="match status" value="1"/>
</dbReference>
<dbReference type="GO" id="GO:0003724">
    <property type="term" value="F:RNA helicase activity"/>
    <property type="evidence" value="ECO:0007669"/>
    <property type="project" value="TreeGrafter"/>
</dbReference>
<dbReference type="PANTHER" id="PTHR18934:SF257">
    <property type="entry name" value="ATP-DEPENDENT RNA HELICASE DHX30"/>
    <property type="match status" value="1"/>
</dbReference>
<accession>A0A915I7J9</accession>
<dbReference type="SUPFAM" id="SSF52540">
    <property type="entry name" value="P-loop containing nucleoside triphosphate hydrolases"/>
    <property type="match status" value="1"/>
</dbReference>
<reference evidence="6" key="1">
    <citation type="submission" date="2022-11" db="UniProtKB">
        <authorList>
            <consortium name="WormBaseParasite"/>
        </authorList>
    </citation>
    <scope>IDENTIFICATION</scope>
</reference>
<evidence type="ECO:0000313" key="6">
    <source>
        <dbReference type="WBParaSite" id="nRc.2.0.1.t10134-RA"/>
    </source>
</evidence>
<dbReference type="GO" id="GO:0005737">
    <property type="term" value="C:cytoplasm"/>
    <property type="evidence" value="ECO:0007669"/>
    <property type="project" value="TreeGrafter"/>
</dbReference>
<dbReference type="Proteomes" id="UP000887565">
    <property type="component" value="Unplaced"/>
</dbReference>
<dbReference type="GO" id="GO:0005634">
    <property type="term" value="C:nucleus"/>
    <property type="evidence" value="ECO:0007669"/>
    <property type="project" value="TreeGrafter"/>
</dbReference>
<sequence>MKKMISRYCGSFYEHRLLTQAPKFGVQICANVSTKTKSKENHTKKARDNLLNRWSNLTNILETRGLNFPAVLSTTVWHGELELKFKNYDQTIKTSTSVAHPKKDGARLEATEKMIDLLDKEFKYSDLNLEKIKFCKPLPNAIDAINAFYTFHNRAKSLEIVYAAIFAESRKQHYWQGSLKIDWPFEYQCVETGQSKSEIRLKIFQRLADEFRKAEIFDKFYNYKKIDKAEIFNHPGVVDHLSLNLDQEIKSQIVQLKESCDELEKLIKSSEIDNQLKNASSIDKDLDEPDVVSTGEIIDIITGQPLHQLTADQSKLDRRNKILSSRWSKMNDGSANEYVKSMMRNRANLPIYSKKQEILELIDKNKIIILKGETGCGKTTQLPQYILESFIEKNKGSKANIIVTQPRRLSAVAVARRIADERFEHLGGTVGYRIRLDNKKPLGNGSIYFTTPGMLLRSRLHNMDFEGYIVYLCKVGYRGNNIKKIMINKIKKR</sequence>
<evidence type="ECO:0000256" key="1">
    <source>
        <dbReference type="ARBA" id="ARBA00022801"/>
    </source>
</evidence>
<dbReference type="PROSITE" id="PS51192">
    <property type="entry name" value="HELICASE_ATP_BIND_1"/>
    <property type="match status" value="1"/>
</dbReference>